<sequence>MKKILNLLLIFPFILFNSCSKDDDNGIVEEKNPEIEINVFYKTNTSSQIHYDNGAKVFIYYDFDPSNIVRYSYEKDGKLVRGDSAIFPDQTAIIENDGKIIINPNIIDKPTTIIVESKFYERKLSSGSFSSLINGAKITIYFNQ</sequence>
<protein>
    <submittedName>
        <fullName evidence="1">Uncharacterized protein</fullName>
    </submittedName>
</protein>
<accession>A0A2V3PHC3</accession>
<name>A0A2V3PHC3_9BACT</name>
<proteinExistence type="predicted"/>
<dbReference type="EMBL" id="QICL01000051">
    <property type="protein sequence ID" value="PXV58108.1"/>
    <property type="molecule type" value="Genomic_DNA"/>
</dbReference>
<dbReference type="AlphaFoldDB" id="A0A2V3PHC3"/>
<dbReference type="Proteomes" id="UP000247973">
    <property type="component" value="Unassembled WGS sequence"/>
</dbReference>
<dbReference type="OrthoDB" id="1521716at2"/>
<evidence type="ECO:0000313" key="2">
    <source>
        <dbReference type="Proteomes" id="UP000247973"/>
    </source>
</evidence>
<comment type="caution">
    <text evidence="1">The sequence shown here is derived from an EMBL/GenBank/DDBJ whole genome shotgun (WGS) entry which is preliminary data.</text>
</comment>
<reference evidence="1 2" key="1">
    <citation type="submission" date="2018-03" db="EMBL/GenBank/DDBJ databases">
        <title>Genomic Encyclopedia of Archaeal and Bacterial Type Strains, Phase II (KMG-II): from individual species to whole genera.</title>
        <authorList>
            <person name="Goeker M."/>
        </authorList>
    </citation>
    <scope>NUCLEOTIDE SEQUENCE [LARGE SCALE GENOMIC DNA]</scope>
    <source>
        <strain evidence="1 2">DSM 100214</strain>
    </source>
</reference>
<keyword evidence="2" id="KW-1185">Reference proteome</keyword>
<evidence type="ECO:0000313" key="1">
    <source>
        <dbReference type="EMBL" id="PXV58108.1"/>
    </source>
</evidence>
<organism evidence="1 2">
    <name type="scientific">Dysgonomonas alginatilytica</name>
    <dbReference type="NCBI Taxonomy" id="1605892"/>
    <lineage>
        <taxon>Bacteria</taxon>
        <taxon>Pseudomonadati</taxon>
        <taxon>Bacteroidota</taxon>
        <taxon>Bacteroidia</taxon>
        <taxon>Bacteroidales</taxon>
        <taxon>Dysgonomonadaceae</taxon>
        <taxon>Dysgonomonas</taxon>
    </lineage>
</organism>
<gene>
    <name evidence="1" type="ORF">CLV62_1513</name>
</gene>
<dbReference type="RefSeq" id="WP_110312689.1">
    <property type="nucleotide sequence ID" value="NZ_QICL01000051.1"/>
</dbReference>